<gene>
    <name evidence="9" type="ORF">DAPPUDRAFT_57929</name>
</gene>
<reference evidence="9 10" key="1">
    <citation type="journal article" date="2011" name="Science">
        <title>The ecoresponsive genome of Daphnia pulex.</title>
        <authorList>
            <person name="Colbourne J.K."/>
            <person name="Pfrender M.E."/>
            <person name="Gilbert D."/>
            <person name="Thomas W.K."/>
            <person name="Tucker A."/>
            <person name="Oakley T.H."/>
            <person name="Tokishita S."/>
            <person name="Aerts A."/>
            <person name="Arnold G.J."/>
            <person name="Basu M.K."/>
            <person name="Bauer D.J."/>
            <person name="Caceres C.E."/>
            <person name="Carmel L."/>
            <person name="Casola C."/>
            <person name="Choi J.H."/>
            <person name="Detter J.C."/>
            <person name="Dong Q."/>
            <person name="Dusheyko S."/>
            <person name="Eads B.D."/>
            <person name="Frohlich T."/>
            <person name="Geiler-Samerotte K.A."/>
            <person name="Gerlach D."/>
            <person name="Hatcher P."/>
            <person name="Jogdeo S."/>
            <person name="Krijgsveld J."/>
            <person name="Kriventseva E.V."/>
            <person name="Kultz D."/>
            <person name="Laforsch C."/>
            <person name="Lindquist E."/>
            <person name="Lopez J."/>
            <person name="Manak J.R."/>
            <person name="Muller J."/>
            <person name="Pangilinan J."/>
            <person name="Patwardhan R.P."/>
            <person name="Pitluck S."/>
            <person name="Pritham E.J."/>
            <person name="Rechtsteiner A."/>
            <person name="Rho M."/>
            <person name="Rogozin I.B."/>
            <person name="Sakarya O."/>
            <person name="Salamov A."/>
            <person name="Schaack S."/>
            <person name="Shapiro H."/>
            <person name="Shiga Y."/>
            <person name="Skalitzky C."/>
            <person name="Smith Z."/>
            <person name="Souvorov A."/>
            <person name="Sung W."/>
            <person name="Tang Z."/>
            <person name="Tsuchiya D."/>
            <person name="Tu H."/>
            <person name="Vos H."/>
            <person name="Wang M."/>
            <person name="Wolf Y.I."/>
            <person name="Yamagata H."/>
            <person name="Yamada T."/>
            <person name="Ye Y."/>
            <person name="Shaw J.R."/>
            <person name="Andrews J."/>
            <person name="Crease T.J."/>
            <person name="Tang H."/>
            <person name="Lucas S.M."/>
            <person name="Robertson H.M."/>
            <person name="Bork P."/>
            <person name="Koonin E.V."/>
            <person name="Zdobnov E.M."/>
            <person name="Grigoriev I.V."/>
            <person name="Lynch M."/>
            <person name="Boore J.L."/>
        </authorList>
    </citation>
    <scope>NUCLEOTIDE SEQUENCE [LARGE SCALE GENOMIC DNA]</scope>
</reference>
<dbReference type="Gene3D" id="1.10.3500.10">
    <property type="entry name" value="Tex N-terminal region-like"/>
    <property type="match status" value="1"/>
</dbReference>
<comment type="subcellular location">
    <subcellularLocation>
        <location evidence="1">Nucleus</location>
    </subcellularLocation>
</comment>
<dbReference type="InterPro" id="IPR010994">
    <property type="entry name" value="RuvA_2-like"/>
</dbReference>
<dbReference type="FunFam" id="1.10.10.2740:FF:000002">
    <property type="entry name" value="Transcription elongation factor Spt6"/>
    <property type="match status" value="1"/>
</dbReference>
<dbReference type="STRING" id="6669.E9H3P9"/>
<protein>
    <submittedName>
        <fullName evidence="9">Uncharacterized protein</fullName>
    </submittedName>
</protein>
<dbReference type="InterPro" id="IPR032706">
    <property type="entry name" value="Spt6_HHH"/>
</dbReference>
<dbReference type="Gene3D" id="1.10.10.2740">
    <property type="entry name" value="Spt6, Death-like domain"/>
    <property type="match status" value="1"/>
</dbReference>
<dbReference type="GO" id="GO:0034728">
    <property type="term" value="P:nucleosome organization"/>
    <property type="evidence" value="ECO:0000318"/>
    <property type="project" value="GO_Central"/>
</dbReference>
<evidence type="ECO:0000256" key="3">
    <source>
        <dbReference type="ARBA" id="ARBA00023163"/>
    </source>
</evidence>
<dbReference type="OrthoDB" id="343921at2759"/>
<dbReference type="KEGG" id="dpx:DAPPUDRAFT_57929"/>
<evidence type="ECO:0000256" key="2">
    <source>
        <dbReference type="ARBA" id="ARBA00009253"/>
    </source>
</evidence>
<proteinExistence type="inferred from homology"/>
<dbReference type="InParanoid" id="E9H3P9"/>
<dbReference type="Pfam" id="PF22706">
    <property type="entry name" value="Tex_central_region"/>
    <property type="match status" value="1"/>
</dbReference>
<feature type="compositionally biased region" description="Pro residues" evidence="5">
    <location>
        <begin position="756"/>
        <end position="776"/>
    </location>
</feature>
<evidence type="ECO:0000313" key="9">
    <source>
        <dbReference type="EMBL" id="EFX73548.1"/>
    </source>
</evidence>
<dbReference type="GO" id="GO:0031491">
    <property type="term" value="F:nucleosome binding"/>
    <property type="evidence" value="ECO:0000318"/>
    <property type="project" value="GO_Central"/>
</dbReference>
<dbReference type="GO" id="GO:0006368">
    <property type="term" value="P:transcription elongation by RNA polymerase II"/>
    <property type="evidence" value="ECO:0000318"/>
    <property type="project" value="GO_Central"/>
</dbReference>
<dbReference type="AlphaFoldDB" id="E9H3P9"/>
<dbReference type="GO" id="GO:0008023">
    <property type="term" value="C:transcription elongation factor complex"/>
    <property type="evidence" value="ECO:0000318"/>
    <property type="project" value="GO_Central"/>
</dbReference>
<evidence type="ECO:0000259" key="8">
    <source>
        <dbReference type="Pfam" id="PF22706"/>
    </source>
</evidence>
<dbReference type="SUPFAM" id="SSF53098">
    <property type="entry name" value="Ribonuclease H-like"/>
    <property type="match status" value="1"/>
</dbReference>
<dbReference type="InterPro" id="IPR012337">
    <property type="entry name" value="RNaseH-like_sf"/>
</dbReference>
<evidence type="ECO:0000256" key="1">
    <source>
        <dbReference type="ARBA" id="ARBA00004123"/>
    </source>
</evidence>
<dbReference type="SUPFAM" id="SSF47781">
    <property type="entry name" value="RuvA domain 2-like"/>
    <property type="match status" value="1"/>
</dbReference>
<dbReference type="InterPro" id="IPR055179">
    <property type="entry name" value="Tex-like_central_region"/>
</dbReference>
<dbReference type="GO" id="GO:0140673">
    <property type="term" value="P:transcription elongation-coupled chromatin remodeling"/>
    <property type="evidence" value="ECO:0007669"/>
    <property type="project" value="InterPro"/>
</dbReference>
<keyword evidence="3" id="KW-0804">Transcription</keyword>
<dbReference type="GO" id="GO:0042393">
    <property type="term" value="F:histone binding"/>
    <property type="evidence" value="ECO:0000318"/>
    <property type="project" value="GO_Central"/>
</dbReference>
<dbReference type="FunFam" id="1.10.150.850:FF:000004">
    <property type="entry name" value="Transcription elongation factor SPT6"/>
    <property type="match status" value="1"/>
</dbReference>
<dbReference type="Pfam" id="PF14635">
    <property type="entry name" value="HHH_7"/>
    <property type="match status" value="1"/>
</dbReference>
<name>E9H3P9_DAPPU</name>
<dbReference type="InterPro" id="IPR023323">
    <property type="entry name" value="Tex-like_dom_sf"/>
</dbReference>
<feature type="region of interest" description="Disordered" evidence="5">
    <location>
        <begin position="683"/>
        <end position="778"/>
    </location>
</feature>
<dbReference type="InterPro" id="IPR042066">
    <property type="entry name" value="Spt6_death-like"/>
</dbReference>
<evidence type="ECO:0000313" key="10">
    <source>
        <dbReference type="Proteomes" id="UP000000305"/>
    </source>
</evidence>
<comment type="similarity">
    <text evidence="2">Belongs to the SPT6 family.</text>
</comment>
<dbReference type="PANTHER" id="PTHR10145:SF6">
    <property type="entry name" value="TRANSCRIPTION ELONGATION FACTOR SPT6"/>
    <property type="match status" value="1"/>
</dbReference>
<evidence type="ECO:0000259" key="6">
    <source>
        <dbReference type="Pfam" id="PF14635"/>
    </source>
</evidence>
<feature type="domain" description="Tex-like central region" evidence="8">
    <location>
        <begin position="41"/>
        <end position="193"/>
    </location>
</feature>
<feature type="domain" description="Transcription elongation factor Spt6 YqgF" evidence="7">
    <location>
        <begin position="227"/>
        <end position="374"/>
    </location>
</feature>
<dbReference type="SUPFAM" id="SSF158832">
    <property type="entry name" value="Tex N-terminal region-like"/>
    <property type="match status" value="1"/>
</dbReference>
<keyword evidence="4" id="KW-0539">Nucleus</keyword>
<dbReference type="InterPro" id="IPR037027">
    <property type="entry name" value="YqgF/RNaseH-like_dom_sf"/>
</dbReference>
<organism evidence="9 10">
    <name type="scientific">Daphnia pulex</name>
    <name type="common">Water flea</name>
    <dbReference type="NCBI Taxonomy" id="6669"/>
    <lineage>
        <taxon>Eukaryota</taxon>
        <taxon>Metazoa</taxon>
        <taxon>Ecdysozoa</taxon>
        <taxon>Arthropoda</taxon>
        <taxon>Crustacea</taxon>
        <taxon>Branchiopoda</taxon>
        <taxon>Diplostraca</taxon>
        <taxon>Cladocera</taxon>
        <taxon>Anomopoda</taxon>
        <taxon>Daphniidae</taxon>
        <taxon>Daphnia</taxon>
    </lineage>
</organism>
<dbReference type="PhylomeDB" id="E9H3P9"/>
<dbReference type="InterPro" id="IPR017072">
    <property type="entry name" value="TF_Spt6"/>
</dbReference>
<evidence type="ECO:0000256" key="4">
    <source>
        <dbReference type="ARBA" id="ARBA00023242"/>
    </source>
</evidence>
<feature type="compositionally biased region" description="Polar residues" evidence="5">
    <location>
        <begin position="691"/>
        <end position="709"/>
    </location>
</feature>
<dbReference type="PANTHER" id="PTHR10145">
    <property type="entry name" value="TRANSCRIPTION ELONGATION FACTOR SPT6"/>
    <property type="match status" value="1"/>
</dbReference>
<dbReference type="HOGENOM" id="CLU_343327_0_0_1"/>
<dbReference type="Pfam" id="PF14639">
    <property type="entry name" value="YqgF"/>
    <property type="match status" value="1"/>
</dbReference>
<accession>E9H3P9</accession>
<dbReference type="Gene3D" id="1.10.150.850">
    <property type="entry name" value="Spt6, helix-hairpin-helix domain"/>
    <property type="match status" value="1"/>
</dbReference>
<dbReference type="eggNOG" id="KOG1856">
    <property type="taxonomic scope" value="Eukaryota"/>
</dbReference>
<keyword evidence="10" id="KW-1185">Reference proteome</keyword>
<evidence type="ECO:0000256" key="5">
    <source>
        <dbReference type="SAM" id="MobiDB-lite"/>
    </source>
</evidence>
<dbReference type="InterPro" id="IPR028231">
    <property type="entry name" value="Spt6_YqgF"/>
</dbReference>
<dbReference type="Proteomes" id="UP000000305">
    <property type="component" value="Unassembled WGS sequence"/>
</dbReference>
<feature type="compositionally biased region" description="Low complexity" evidence="5">
    <location>
        <begin position="742"/>
        <end position="752"/>
    </location>
</feature>
<feature type="domain" description="Transcription elongation factor Spt6 helix-hairpin-helix motif" evidence="6">
    <location>
        <begin position="379"/>
        <end position="481"/>
    </location>
</feature>
<feature type="compositionally biased region" description="Low complexity" evidence="5">
    <location>
        <begin position="715"/>
        <end position="729"/>
    </location>
</feature>
<evidence type="ECO:0000259" key="7">
    <source>
        <dbReference type="Pfam" id="PF14639"/>
    </source>
</evidence>
<dbReference type="EMBL" id="GL732589">
    <property type="protein sequence ID" value="EFX73548.1"/>
    <property type="molecule type" value="Genomic_DNA"/>
</dbReference>
<dbReference type="Gene3D" id="3.30.420.140">
    <property type="entry name" value="YqgF/RNase H-like domain"/>
    <property type="match status" value="1"/>
</dbReference>
<sequence length="825" mass="93320">MDADDLKEDLHDPDEDFYARAGLDGNVVLEYVSPKFSTATEVKGANDMLAEQIAKEPSVRKFVRESFFERARFDVIPTKEGLKKINEMHDLYSLKFLKDKPARDLVDDQFLRLWVAEQDKLLTIVFPTKIEGAITASYVDEIIKALLTRDESSKLVQEWNVQRNEIIDLALSKFVLPSLVKELKAKLLNEAHEFVKRACCQQLYNCLNVAPYEVNFGDKEDWDTKDGFRVLGLSYGEDETVYGCLINVDGEFSNQIRLEHILKRKNAGEKDRTDKEKNLKMLKYFISSGMPHAIAVSAESKKATKLVEDSRAIISEFVKENKCPTINVFLVDNSLAKVFAKSTRADFPQDWLFGEAITIARVFQDPLIAYSQLCNADDDILLLKYHPLQEKLSKEQLLEGLYLEFVNRINESGVDINRAIKYPRTAHLLQFICGLGPRKADDLIKTLKLNNKRLENRSQLKTACHMGVNVFTNCAGFIKIDTHLSGDAAESQVEVLDGSRVHPEIYDWARRFAVAALEYHGEKDVDPWGAVKKILEAPERLIGLDVDALAADLERQGFGNKRNTLYDIRSELNHLYKDGRSSYRPPSDEDIFNIVTKETSQTFFIGKMVLATVTGFLRSKPEREELDRANPKKNETNGLWQCPFCLQVKLLASDLNDLNGVWRPPKDAYYDGPAEEAMLKAEKDSKKLKNRQSNTESVVVHPASNTSNTTERRSGGPSSRSRSRSPNRGLTARGSRDHARSRSPLHQSSPLRRPSPRPPALPPVGAPAPALIPAPPWFHNVQCPNFRDHSQCPRGDLCGYVQGPYQPDKDLLEALKIPRRPPQNP</sequence>